<accession>A0A9D2D0P2</accession>
<keyword evidence="3 5" id="KW-0269">Exonuclease</keyword>
<feature type="domain" description="Exonuclease" evidence="4">
    <location>
        <begin position="3"/>
        <end position="190"/>
    </location>
</feature>
<dbReference type="InterPro" id="IPR013520">
    <property type="entry name" value="Ribonucl_H"/>
</dbReference>
<evidence type="ECO:0000313" key="6">
    <source>
        <dbReference type="Proteomes" id="UP000824024"/>
    </source>
</evidence>
<dbReference type="AlphaFoldDB" id="A0A9D2D0P2"/>
<dbReference type="Proteomes" id="UP000824024">
    <property type="component" value="Unassembled WGS sequence"/>
</dbReference>
<dbReference type="EMBL" id="DXCH01000009">
    <property type="protein sequence ID" value="HIZ06375.1"/>
    <property type="molecule type" value="Genomic_DNA"/>
</dbReference>
<reference evidence="5" key="1">
    <citation type="journal article" date="2021" name="PeerJ">
        <title>Extensive microbial diversity within the chicken gut microbiome revealed by metagenomics and culture.</title>
        <authorList>
            <person name="Gilroy R."/>
            <person name="Ravi A."/>
            <person name="Getino M."/>
            <person name="Pursley I."/>
            <person name="Horton D.L."/>
            <person name="Alikhan N.F."/>
            <person name="Baker D."/>
            <person name="Gharbi K."/>
            <person name="Hall N."/>
            <person name="Watson M."/>
            <person name="Adriaenssens E.M."/>
            <person name="Foster-Nyarko E."/>
            <person name="Jarju S."/>
            <person name="Secka A."/>
            <person name="Antonio M."/>
            <person name="Oren A."/>
            <person name="Chaudhuri R.R."/>
            <person name="La Ragione R."/>
            <person name="Hildebrand F."/>
            <person name="Pallen M.J."/>
        </authorList>
    </citation>
    <scope>NUCLEOTIDE SEQUENCE</scope>
    <source>
        <strain evidence="5">CHK192-9172</strain>
    </source>
</reference>
<dbReference type="Gene3D" id="3.30.420.10">
    <property type="entry name" value="Ribonuclease H-like superfamily/Ribonuclease H"/>
    <property type="match status" value="1"/>
</dbReference>
<evidence type="ECO:0000259" key="4">
    <source>
        <dbReference type="SMART" id="SM00479"/>
    </source>
</evidence>
<name>A0A9D2D0P2_9FIRM</name>
<evidence type="ECO:0000256" key="3">
    <source>
        <dbReference type="ARBA" id="ARBA00022839"/>
    </source>
</evidence>
<dbReference type="SMART" id="SM00479">
    <property type="entry name" value="EXOIII"/>
    <property type="match status" value="1"/>
</dbReference>
<dbReference type="Pfam" id="PF00929">
    <property type="entry name" value="RNase_T"/>
    <property type="match status" value="1"/>
</dbReference>
<dbReference type="GO" id="GO:0003676">
    <property type="term" value="F:nucleic acid binding"/>
    <property type="evidence" value="ECO:0007669"/>
    <property type="project" value="InterPro"/>
</dbReference>
<sequence>MMKYVVVDFEMNPLPKKMKQVREICQQEIIEIGAVMLDDDWQEIDAYKSLVKPEYNPQIAPYFANLTGITTDMLAGADTFKTAFEKFAGWCAGCQDAFTVIAWSESDYQQFSSELQLKEPEAEPKLECLMGDWYDFQKEFSDIVKEKKQVSLDMALLYAKIPFTGRRHDALWDAKNTADLYRMTRSEEKRNRIAENAKTMFVSEPLTSSLGDLFNFASLVLPA</sequence>
<evidence type="ECO:0000256" key="1">
    <source>
        <dbReference type="ARBA" id="ARBA00022722"/>
    </source>
</evidence>
<keyword evidence="2" id="KW-0378">Hydrolase</keyword>
<dbReference type="PANTHER" id="PTHR23044">
    <property type="entry name" value="3'-5' EXONUCLEASE ERI1-RELATED"/>
    <property type="match status" value="1"/>
</dbReference>
<proteinExistence type="predicted"/>
<evidence type="ECO:0000256" key="2">
    <source>
        <dbReference type="ARBA" id="ARBA00022801"/>
    </source>
</evidence>
<reference evidence="5" key="2">
    <citation type="submission" date="2021-04" db="EMBL/GenBank/DDBJ databases">
        <authorList>
            <person name="Gilroy R."/>
        </authorList>
    </citation>
    <scope>NUCLEOTIDE SEQUENCE</scope>
    <source>
        <strain evidence="5">CHK192-9172</strain>
    </source>
</reference>
<dbReference type="CDD" id="cd06133">
    <property type="entry name" value="ERI-1_3'hExo_like"/>
    <property type="match status" value="1"/>
</dbReference>
<dbReference type="InterPro" id="IPR051274">
    <property type="entry name" value="3-5_Exoribonuclease"/>
</dbReference>
<organism evidence="5 6">
    <name type="scientific">Candidatus Eubacterium avistercoris</name>
    <dbReference type="NCBI Taxonomy" id="2838567"/>
    <lineage>
        <taxon>Bacteria</taxon>
        <taxon>Bacillati</taxon>
        <taxon>Bacillota</taxon>
        <taxon>Clostridia</taxon>
        <taxon>Eubacteriales</taxon>
        <taxon>Eubacteriaceae</taxon>
        <taxon>Eubacterium</taxon>
    </lineage>
</organism>
<gene>
    <name evidence="5" type="ORF">IAA08_00390</name>
</gene>
<protein>
    <submittedName>
        <fullName evidence="5">Exonuclease domain-containing protein</fullName>
    </submittedName>
</protein>
<keyword evidence="1" id="KW-0540">Nuclease</keyword>
<dbReference type="InterPro" id="IPR036397">
    <property type="entry name" value="RNaseH_sf"/>
</dbReference>
<dbReference type="InterPro" id="IPR012337">
    <property type="entry name" value="RNaseH-like_sf"/>
</dbReference>
<dbReference type="SUPFAM" id="SSF53098">
    <property type="entry name" value="Ribonuclease H-like"/>
    <property type="match status" value="1"/>
</dbReference>
<evidence type="ECO:0000313" key="5">
    <source>
        <dbReference type="EMBL" id="HIZ06375.1"/>
    </source>
</evidence>
<dbReference type="InterPro" id="IPR047201">
    <property type="entry name" value="ERI-1_3'hExo-like"/>
</dbReference>
<comment type="caution">
    <text evidence="5">The sequence shown here is derived from an EMBL/GenBank/DDBJ whole genome shotgun (WGS) entry which is preliminary data.</text>
</comment>
<dbReference type="GO" id="GO:0000175">
    <property type="term" value="F:3'-5'-RNA exonuclease activity"/>
    <property type="evidence" value="ECO:0007669"/>
    <property type="project" value="InterPro"/>
</dbReference>
<dbReference type="PANTHER" id="PTHR23044:SF61">
    <property type="entry name" value="3'-5' EXORIBONUCLEASE 1-RELATED"/>
    <property type="match status" value="1"/>
</dbReference>